<evidence type="ECO:0000256" key="1">
    <source>
        <dbReference type="SAM" id="MobiDB-lite"/>
    </source>
</evidence>
<feature type="compositionally biased region" description="Gly residues" evidence="1">
    <location>
        <begin position="75"/>
        <end position="111"/>
    </location>
</feature>
<sequence>MDRRSVGVILATVLCISSLGLAGANVSVSDEGVIKKLGGETDPALRSNAADGNLIGGEQNETTTSASDGELSGEGTPGAGGSGEDTTGAGGSGEDTTGAGGSGEDTTGAGG</sequence>
<evidence type="ECO:0000313" key="2">
    <source>
        <dbReference type="EMBL" id="MFC4247685.1"/>
    </source>
</evidence>
<dbReference type="AlphaFoldDB" id="A0ABD5P0T4"/>
<reference evidence="2 3" key="1">
    <citation type="journal article" date="2014" name="Int. J. Syst. Evol. Microbiol.">
        <title>Complete genome sequence of Corynebacterium casei LMG S-19264T (=DSM 44701T), isolated from a smear-ripened cheese.</title>
        <authorList>
            <consortium name="US DOE Joint Genome Institute (JGI-PGF)"/>
            <person name="Walter F."/>
            <person name="Albersmeier A."/>
            <person name="Kalinowski J."/>
            <person name="Ruckert C."/>
        </authorList>
    </citation>
    <scope>NUCLEOTIDE SEQUENCE [LARGE SCALE GENOMIC DNA]</scope>
    <source>
        <strain evidence="2 3">IBRC-M 10912</strain>
    </source>
</reference>
<name>A0ABD5P0T4_9EURY</name>
<accession>A0ABD5P0T4</accession>
<dbReference type="EMBL" id="JBHSDJ010000088">
    <property type="protein sequence ID" value="MFC4247685.1"/>
    <property type="molecule type" value="Genomic_DNA"/>
</dbReference>
<protein>
    <recommendedName>
        <fullName evidence="4">Cell wall anchor protein</fullName>
    </recommendedName>
</protein>
<organism evidence="2 3">
    <name type="scientific">Natribaculum luteum</name>
    <dbReference type="NCBI Taxonomy" id="1586232"/>
    <lineage>
        <taxon>Archaea</taxon>
        <taxon>Methanobacteriati</taxon>
        <taxon>Methanobacteriota</taxon>
        <taxon>Stenosarchaea group</taxon>
        <taxon>Halobacteria</taxon>
        <taxon>Halobacteriales</taxon>
        <taxon>Natrialbaceae</taxon>
        <taxon>Natribaculum</taxon>
    </lineage>
</organism>
<evidence type="ECO:0000313" key="3">
    <source>
        <dbReference type="Proteomes" id="UP001595821"/>
    </source>
</evidence>
<proteinExistence type="predicted"/>
<dbReference type="PRINTS" id="PR00313">
    <property type="entry name" value="CABNDNGRPT"/>
</dbReference>
<evidence type="ECO:0008006" key="4">
    <source>
        <dbReference type="Google" id="ProtNLM"/>
    </source>
</evidence>
<dbReference type="Proteomes" id="UP001595821">
    <property type="component" value="Unassembled WGS sequence"/>
</dbReference>
<gene>
    <name evidence="2" type="ORF">ACFOZ7_12025</name>
</gene>
<comment type="caution">
    <text evidence="2">The sequence shown here is derived from an EMBL/GenBank/DDBJ whole genome shotgun (WGS) entry which is preliminary data.</text>
</comment>
<feature type="non-terminal residue" evidence="2">
    <location>
        <position position="111"/>
    </location>
</feature>
<feature type="region of interest" description="Disordered" evidence="1">
    <location>
        <begin position="37"/>
        <end position="111"/>
    </location>
</feature>